<dbReference type="AlphaFoldDB" id="A0A1V6PT61"/>
<gene>
    <name evidence="1" type="ORF">PENANT_c039G02543</name>
</gene>
<accession>A0A1V6PT61</accession>
<dbReference type="Proteomes" id="UP000191672">
    <property type="component" value="Unassembled WGS sequence"/>
</dbReference>
<name>A0A1V6PT61_9EURO</name>
<evidence type="ECO:0000313" key="2">
    <source>
        <dbReference type="Proteomes" id="UP000191672"/>
    </source>
</evidence>
<protein>
    <submittedName>
        <fullName evidence="1">Uncharacterized protein</fullName>
    </submittedName>
</protein>
<reference evidence="2" key="1">
    <citation type="journal article" date="2017" name="Nat. Microbiol.">
        <title>Global analysis of biosynthetic gene clusters reveals vast potential of secondary metabolite production in Penicillium species.</title>
        <authorList>
            <person name="Nielsen J.C."/>
            <person name="Grijseels S."/>
            <person name="Prigent S."/>
            <person name="Ji B."/>
            <person name="Dainat J."/>
            <person name="Nielsen K.F."/>
            <person name="Frisvad J.C."/>
            <person name="Workman M."/>
            <person name="Nielsen J."/>
        </authorList>
    </citation>
    <scope>NUCLEOTIDE SEQUENCE [LARGE SCALE GENOMIC DNA]</scope>
    <source>
        <strain evidence="2">IBT 31811</strain>
    </source>
</reference>
<proteinExistence type="predicted"/>
<organism evidence="1 2">
    <name type="scientific">Penicillium antarcticum</name>
    <dbReference type="NCBI Taxonomy" id="416450"/>
    <lineage>
        <taxon>Eukaryota</taxon>
        <taxon>Fungi</taxon>
        <taxon>Dikarya</taxon>
        <taxon>Ascomycota</taxon>
        <taxon>Pezizomycotina</taxon>
        <taxon>Eurotiomycetes</taxon>
        <taxon>Eurotiomycetidae</taxon>
        <taxon>Eurotiales</taxon>
        <taxon>Aspergillaceae</taxon>
        <taxon>Penicillium</taxon>
    </lineage>
</organism>
<keyword evidence="2" id="KW-1185">Reference proteome</keyword>
<evidence type="ECO:0000313" key="1">
    <source>
        <dbReference type="EMBL" id="OQD80133.1"/>
    </source>
</evidence>
<dbReference type="EMBL" id="MDYN01000039">
    <property type="protein sequence ID" value="OQD80133.1"/>
    <property type="molecule type" value="Genomic_DNA"/>
</dbReference>
<sequence length="207" mass="24437">MRANFSQAIEDDFFEEHYINPDSAIRLPWQWRMVDPGQVDHLHDWQIATGLARRFRSFGKQAFFRSKTFSMSPGFCERLKNNGIRNFSYMNTSMALKNIESIVFVGYWDVGWRNLLQLPERLEGFTRLKRLDHIFGNRQSSYSPFDLMVRSTSIRRQVPEELLGLFRRIGVKVDDLDMGIIDGSPTLACRNEIYHRHSELMQQLRKI</sequence>
<comment type="caution">
    <text evidence="1">The sequence shown here is derived from an EMBL/GenBank/DDBJ whole genome shotgun (WGS) entry which is preliminary data.</text>
</comment>